<name>A0A1F8CIW6_9BACT</name>
<comment type="subcellular location">
    <subcellularLocation>
        <location evidence="1">Cell membrane</location>
        <topology evidence="1">Multi-pass membrane protein</topology>
    </subcellularLocation>
</comment>
<dbReference type="GO" id="GO:0005886">
    <property type="term" value="C:plasma membrane"/>
    <property type="evidence" value="ECO:0007669"/>
    <property type="project" value="UniProtKB-SubCell"/>
</dbReference>
<evidence type="ECO:0000313" key="11">
    <source>
        <dbReference type="Proteomes" id="UP000179241"/>
    </source>
</evidence>
<evidence type="ECO:0000256" key="7">
    <source>
        <dbReference type="ARBA" id="ARBA00023136"/>
    </source>
</evidence>
<feature type="transmembrane region" description="Helical" evidence="8">
    <location>
        <begin position="196"/>
        <end position="215"/>
    </location>
</feature>
<organism evidence="10 11">
    <name type="scientific">Candidatus Woesebacteria bacterium RIFOXYA1_FULL_43_9</name>
    <dbReference type="NCBI Taxonomy" id="1802534"/>
    <lineage>
        <taxon>Bacteria</taxon>
        <taxon>Candidatus Woeseibacteriota</taxon>
    </lineage>
</organism>
<feature type="transmembrane region" description="Helical" evidence="8">
    <location>
        <begin position="110"/>
        <end position="127"/>
    </location>
</feature>
<dbReference type="InterPro" id="IPR050297">
    <property type="entry name" value="LipidA_mod_glycosyltrf_83"/>
</dbReference>
<evidence type="ECO:0000256" key="2">
    <source>
        <dbReference type="ARBA" id="ARBA00022475"/>
    </source>
</evidence>
<keyword evidence="7 8" id="KW-0472">Membrane</keyword>
<sequence length="478" mass="54665">MSKSEKWLIVVLFFIWLVRLPFLNEIPIFGDEANHLMLADQLLSGSVTIKDFVYGGIFPGLIIALSSLRSVFTNHVNPLFIGRAFSFGCTVATAYWLFKIAQKLFNEKTALFSVVAYFLFPITLFHGQLVMLEPLMTLFLVLSLYFCLKLSADLRELVIAGIFLYLATATKLLAIVSLPALLVLPFIIYPKQMVKSLLLMVAMFLVVFVVLYPLVFQSSSHFLTDYLLVGTETFLVNLKLNLWRNCLWIPTYYSWLIIFLLSGVFVIGLKEKSLKIFWLFGWTGTVILLESIVGGRFFYPRHLFPLSVPLALLTGIGFWKLWKLKTFPARIVVTITLVFLGFKAMPYYLNRPDAKLVAEDKHQFYEDWISGVGLKDLGDDLKFLIQNNKKARIYIGDEALLVWALPNVFGVNSSHLITLNGYFGGPKSDLEKQVTRGVNSYLVLNREPYLPRDFKARMVRTYPKGPNRSIVLWQLEIR</sequence>
<keyword evidence="4" id="KW-0808">Transferase</keyword>
<dbReference type="GO" id="GO:0009103">
    <property type="term" value="P:lipopolysaccharide biosynthetic process"/>
    <property type="evidence" value="ECO:0007669"/>
    <property type="project" value="UniProtKB-ARBA"/>
</dbReference>
<keyword evidence="3" id="KW-0328">Glycosyltransferase</keyword>
<dbReference type="PANTHER" id="PTHR33908">
    <property type="entry name" value="MANNOSYLTRANSFERASE YKCB-RELATED"/>
    <property type="match status" value="1"/>
</dbReference>
<dbReference type="Proteomes" id="UP000179241">
    <property type="component" value="Unassembled WGS sequence"/>
</dbReference>
<feature type="transmembrane region" description="Helical" evidence="8">
    <location>
        <begin position="303"/>
        <end position="322"/>
    </location>
</feature>
<proteinExistence type="predicted"/>
<feature type="transmembrane region" description="Helical" evidence="8">
    <location>
        <begin position="276"/>
        <end position="297"/>
    </location>
</feature>
<dbReference type="EMBL" id="MGHU01000057">
    <property type="protein sequence ID" value="OGM76313.1"/>
    <property type="molecule type" value="Genomic_DNA"/>
</dbReference>
<comment type="caution">
    <text evidence="10">The sequence shown here is derived from an EMBL/GenBank/DDBJ whole genome shotgun (WGS) entry which is preliminary data.</text>
</comment>
<accession>A0A1F8CIW6</accession>
<gene>
    <name evidence="10" type="ORF">A2188_00330</name>
</gene>
<dbReference type="GO" id="GO:0016763">
    <property type="term" value="F:pentosyltransferase activity"/>
    <property type="evidence" value="ECO:0007669"/>
    <property type="project" value="TreeGrafter"/>
</dbReference>
<keyword evidence="6 8" id="KW-1133">Transmembrane helix</keyword>
<reference evidence="10 11" key="1">
    <citation type="journal article" date="2016" name="Nat. Commun.">
        <title>Thousands of microbial genomes shed light on interconnected biogeochemical processes in an aquifer system.</title>
        <authorList>
            <person name="Anantharaman K."/>
            <person name="Brown C.T."/>
            <person name="Hug L.A."/>
            <person name="Sharon I."/>
            <person name="Castelle C.J."/>
            <person name="Probst A.J."/>
            <person name="Thomas B.C."/>
            <person name="Singh A."/>
            <person name="Wilkins M.J."/>
            <person name="Karaoz U."/>
            <person name="Brodie E.L."/>
            <person name="Williams K.H."/>
            <person name="Hubbard S.S."/>
            <person name="Banfield J.F."/>
        </authorList>
    </citation>
    <scope>NUCLEOTIDE SEQUENCE [LARGE SCALE GENOMIC DNA]</scope>
</reference>
<evidence type="ECO:0000256" key="8">
    <source>
        <dbReference type="SAM" id="Phobius"/>
    </source>
</evidence>
<dbReference type="Pfam" id="PF13231">
    <property type="entry name" value="PMT_2"/>
    <property type="match status" value="1"/>
</dbReference>
<evidence type="ECO:0000256" key="1">
    <source>
        <dbReference type="ARBA" id="ARBA00004651"/>
    </source>
</evidence>
<dbReference type="InterPro" id="IPR038731">
    <property type="entry name" value="RgtA/B/C-like"/>
</dbReference>
<feature type="transmembrane region" description="Helical" evidence="8">
    <location>
        <begin position="329"/>
        <end position="349"/>
    </location>
</feature>
<evidence type="ECO:0000256" key="4">
    <source>
        <dbReference type="ARBA" id="ARBA00022679"/>
    </source>
</evidence>
<feature type="domain" description="Glycosyltransferase RgtA/B/C/D-like" evidence="9">
    <location>
        <begin position="82"/>
        <end position="211"/>
    </location>
</feature>
<dbReference type="PANTHER" id="PTHR33908:SF11">
    <property type="entry name" value="MEMBRANE PROTEIN"/>
    <property type="match status" value="1"/>
</dbReference>
<evidence type="ECO:0000256" key="3">
    <source>
        <dbReference type="ARBA" id="ARBA00022676"/>
    </source>
</evidence>
<feature type="transmembrane region" description="Helical" evidence="8">
    <location>
        <begin position="158"/>
        <end position="184"/>
    </location>
</feature>
<protein>
    <recommendedName>
        <fullName evidence="9">Glycosyltransferase RgtA/B/C/D-like domain-containing protein</fullName>
    </recommendedName>
</protein>
<evidence type="ECO:0000256" key="6">
    <source>
        <dbReference type="ARBA" id="ARBA00022989"/>
    </source>
</evidence>
<evidence type="ECO:0000256" key="5">
    <source>
        <dbReference type="ARBA" id="ARBA00022692"/>
    </source>
</evidence>
<feature type="transmembrane region" description="Helical" evidence="8">
    <location>
        <begin position="252"/>
        <end position="269"/>
    </location>
</feature>
<keyword evidence="2" id="KW-1003">Cell membrane</keyword>
<feature type="transmembrane region" description="Helical" evidence="8">
    <location>
        <begin position="80"/>
        <end position="98"/>
    </location>
</feature>
<dbReference type="AlphaFoldDB" id="A0A1F8CIW6"/>
<evidence type="ECO:0000259" key="9">
    <source>
        <dbReference type="Pfam" id="PF13231"/>
    </source>
</evidence>
<keyword evidence="5 8" id="KW-0812">Transmembrane</keyword>
<evidence type="ECO:0000313" key="10">
    <source>
        <dbReference type="EMBL" id="OGM76313.1"/>
    </source>
</evidence>